<keyword evidence="1" id="KW-0812">Transmembrane</keyword>
<evidence type="ECO:0000256" key="1">
    <source>
        <dbReference type="SAM" id="Phobius"/>
    </source>
</evidence>
<dbReference type="EMBL" id="NESQ01000179">
    <property type="protein sequence ID" value="PUU76675.1"/>
    <property type="molecule type" value="Genomic_DNA"/>
</dbReference>
<name>A0A2T6ZMG3_TUBBO</name>
<sequence length="139" mass="15334">MSSLLNQIMLPYGYTDEAGMTGAILIFPLSNQDSRPGYRPMLSCSDNCPRNAHASGTLHNNCSSRCHQFLTAILEWAVEQTHPAPPESTNVHFGIRVIMTMWKSLIFEAVVTCVVALLTLMLGHGTNRRIEIDNAGTED</sequence>
<keyword evidence="1" id="KW-1133">Transmembrane helix</keyword>
<protein>
    <submittedName>
        <fullName evidence="2">Uncharacterized protein</fullName>
    </submittedName>
</protein>
<dbReference type="Proteomes" id="UP000244722">
    <property type="component" value="Unassembled WGS sequence"/>
</dbReference>
<evidence type="ECO:0000313" key="3">
    <source>
        <dbReference type="Proteomes" id="UP000244722"/>
    </source>
</evidence>
<dbReference type="AlphaFoldDB" id="A0A2T6ZMG3"/>
<accession>A0A2T6ZMG3</accession>
<gene>
    <name evidence="2" type="ORF">B9Z19DRAFT_1129375</name>
</gene>
<reference evidence="2 3" key="1">
    <citation type="submission" date="2017-04" db="EMBL/GenBank/DDBJ databases">
        <title>Draft genome sequence of Tuber borchii Vittad., a whitish edible truffle.</title>
        <authorList>
            <consortium name="DOE Joint Genome Institute"/>
            <person name="Murat C."/>
            <person name="Kuo A."/>
            <person name="Barry K.W."/>
            <person name="Clum A."/>
            <person name="Dockter R.B."/>
            <person name="Fauchery L."/>
            <person name="Iotti M."/>
            <person name="Kohler A."/>
            <person name="Labutti K."/>
            <person name="Lindquist E.A."/>
            <person name="Lipzen A."/>
            <person name="Ohm R.A."/>
            <person name="Wang M."/>
            <person name="Grigoriev I.V."/>
            <person name="Zambonelli A."/>
            <person name="Martin F.M."/>
        </authorList>
    </citation>
    <scope>NUCLEOTIDE SEQUENCE [LARGE SCALE GENOMIC DNA]</scope>
    <source>
        <strain evidence="2 3">Tbo3840</strain>
    </source>
</reference>
<dbReference type="OrthoDB" id="422206at2759"/>
<feature type="transmembrane region" description="Helical" evidence="1">
    <location>
        <begin position="105"/>
        <end position="123"/>
    </location>
</feature>
<keyword evidence="1" id="KW-0472">Membrane</keyword>
<evidence type="ECO:0000313" key="2">
    <source>
        <dbReference type="EMBL" id="PUU76675.1"/>
    </source>
</evidence>
<comment type="caution">
    <text evidence="2">The sequence shown here is derived from an EMBL/GenBank/DDBJ whole genome shotgun (WGS) entry which is preliminary data.</text>
</comment>
<proteinExistence type="predicted"/>
<keyword evidence="3" id="KW-1185">Reference proteome</keyword>
<organism evidence="2 3">
    <name type="scientific">Tuber borchii</name>
    <name type="common">White truffle</name>
    <dbReference type="NCBI Taxonomy" id="42251"/>
    <lineage>
        <taxon>Eukaryota</taxon>
        <taxon>Fungi</taxon>
        <taxon>Dikarya</taxon>
        <taxon>Ascomycota</taxon>
        <taxon>Pezizomycotina</taxon>
        <taxon>Pezizomycetes</taxon>
        <taxon>Pezizales</taxon>
        <taxon>Tuberaceae</taxon>
        <taxon>Tuber</taxon>
    </lineage>
</organism>